<dbReference type="Proteomes" id="UP001211005">
    <property type="component" value="Chromosome"/>
</dbReference>
<protein>
    <recommendedName>
        <fullName evidence="2">DUF6799 domain-containing protein</fullName>
    </recommendedName>
</protein>
<evidence type="ECO:0000313" key="3">
    <source>
        <dbReference type="EMBL" id="WBA41042.1"/>
    </source>
</evidence>
<feature type="signal peptide" evidence="1">
    <location>
        <begin position="1"/>
        <end position="20"/>
    </location>
</feature>
<evidence type="ECO:0000259" key="2">
    <source>
        <dbReference type="Pfam" id="PF20606"/>
    </source>
</evidence>
<dbReference type="Pfam" id="PF20606">
    <property type="entry name" value="DUF6799"/>
    <property type="match status" value="1"/>
</dbReference>
<reference evidence="3 4" key="1">
    <citation type="submission" date="2022-12" db="EMBL/GenBank/DDBJ databases">
        <title>Hymenobacter canadensis sp. nov. isolated from lake water of the Cambridge Bay, Canada.</title>
        <authorList>
            <person name="Kim W.H."/>
            <person name="Lee Y.M."/>
        </authorList>
    </citation>
    <scope>NUCLEOTIDE SEQUENCE [LARGE SCALE GENOMIC DNA]</scope>
    <source>
        <strain evidence="3 4">PAMC 29467</strain>
    </source>
</reference>
<dbReference type="InterPro" id="IPR046478">
    <property type="entry name" value="DUF6799"/>
</dbReference>
<feature type="chain" id="PRO_5046605025" description="DUF6799 domain-containing protein" evidence="1">
    <location>
        <begin position="21"/>
        <end position="138"/>
    </location>
</feature>
<dbReference type="EMBL" id="CP114767">
    <property type="protein sequence ID" value="WBA41042.1"/>
    <property type="molecule type" value="Genomic_DNA"/>
</dbReference>
<evidence type="ECO:0000256" key="1">
    <source>
        <dbReference type="SAM" id="SignalP"/>
    </source>
</evidence>
<sequence>MKRILTLALLLATGSFVAQAQTKLPPRKPVQPRGRMVMKDGATRDGAVMKDGKVILTQQGLTNPVLQETALINGTKIKPDGTLTMADGTTAQMKEGDYMSLTGRLTTMAMKAEQDSLMKAAMLDPKGKDKVKMKKKGK</sequence>
<name>A0ABY7LKS2_9BACT</name>
<feature type="domain" description="DUF6799" evidence="2">
    <location>
        <begin position="44"/>
        <end position="105"/>
    </location>
</feature>
<evidence type="ECO:0000313" key="4">
    <source>
        <dbReference type="Proteomes" id="UP001211005"/>
    </source>
</evidence>
<proteinExistence type="predicted"/>
<keyword evidence="4" id="KW-1185">Reference proteome</keyword>
<organism evidence="3 4">
    <name type="scientific">Hymenobacter canadensis</name>
    <dbReference type="NCBI Taxonomy" id="2999067"/>
    <lineage>
        <taxon>Bacteria</taxon>
        <taxon>Pseudomonadati</taxon>
        <taxon>Bacteroidota</taxon>
        <taxon>Cytophagia</taxon>
        <taxon>Cytophagales</taxon>
        <taxon>Hymenobacteraceae</taxon>
        <taxon>Hymenobacter</taxon>
    </lineage>
</organism>
<keyword evidence="1" id="KW-0732">Signal</keyword>
<gene>
    <name evidence="3" type="ORF">O3303_14590</name>
</gene>
<dbReference type="RefSeq" id="WP_269559126.1">
    <property type="nucleotide sequence ID" value="NZ_CP114767.1"/>
</dbReference>
<accession>A0ABY7LKS2</accession>